<sequence>MEEPNLTANNNELNKEAPQLVNVLKEMKDGLDKVTSKIQVLTAKVKADRFPTKDGISYLEAKHLLLLNYCQSLVYYLLRKAKGLSIDGHPVVRSLVEIRMFLEKVRPIDKKLQYQIQKITRVTEIAEEPQKEKISDENGKSEDILKYRPNTDMLIPKTNLNPQDGVYRPPQFALVPMEQDKISKKDRNARRKDEDMLRRAKGNDYINSLINESVGRPEEVRETIGVETGEHKRYIEKLQQRAEQEEELFSRAPIPKSEKQNMKRLMKSRNGLSGLTESLFDDIKSMPLEFDAPEQSGGVGRDRAAKRRKAARERSCLYLVVAGPKRELGVKGLEVEGPGAACILCRRLFPR</sequence>
<reference evidence="1 2" key="1">
    <citation type="submission" date="2024-01" db="EMBL/GenBank/DDBJ databases">
        <title>The complete chloroplast genome sequence of Lithospermum erythrorhizon: insights into the phylogenetic relationship among Boraginaceae species and the maternal lineages of purple gromwells.</title>
        <authorList>
            <person name="Okada T."/>
            <person name="Watanabe K."/>
        </authorList>
    </citation>
    <scope>NUCLEOTIDE SEQUENCE [LARGE SCALE GENOMIC DNA]</scope>
</reference>
<dbReference type="GO" id="GO:0000462">
    <property type="term" value="P:maturation of SSU-rRNA from tricistronic rRNA transcript (SSU-rRNA, 5.8S rRNA, LSU-rRNA)"/>
    <property type="evidence" value="ECO:0007669"/>
    <property type="project" value="TreeGrafter"/>
</dbReference>
<keyword evidence="2" id="KW-1185">Reference proteome</keyword>
<dbReference type="EMBL" id="BAABME010020532">
    <property type="protein sequence ID" value="GAA0160687.1"/>
    <property type="molecule type" value="Genomic_DNA"/>
</dbReference>
<evidence type="ECO:0000313" key="1">
    <source>
        <dbReference type="EMBL" id="GAA0160687.1"/>
    </source>
</evidence>
<dbReference type="InterPro" id="IPR007146">
    <property type="entry name" value="Sas10/Utp3/C1D"/>
</dbReference>
<dbReference type="Pfam" id="PF04000">
    <property type="entry name" value="Sas10_Utp3"/>
    <property type="match status" value="1"/>
</dbReference>
<proteinExistence type="predicted"/>
<dbReference type="PANTHER" id="PTHR13237">
    <property type="entry name" value="SOMETHING ABOUT SILENCING PROTEIN 10-RELATED"/>
    <property type="match status" value="1"/>
</dbReference>
<name>A0AAV3Q9E7_LITER</name>
<gene>
    <name evidence="1" type="ORF">LIER_39085</name>
</gene>
<evidence type="ECO:0000313" key="2">
    <source>
        <dbReference type="Proteomes" id="UP001454036"/>
    </source>
</evidence>
<comment type="caution">
    <text evidence="1">The sequence shown here is derived from an EMBL/GenBank/DDBJ whole genome shotgun (WGS) entry which is preliminary data.</text>
</comment>
<dbReference type="AlphaFoldDB" id="A0AAV3Q9E7"/>
<dbReference type="PANTHER" id="PTHR13237:SF9">
    <property type="entry name" value="NEUROGUIDIN"/>
    <property type="match status" value="1"/>
</dbReference>
<protein>
    <submittedName>
        <fullName evidence="1">RNA metabolism protein</fullName>
    </submittedName>
</protein>
<dbReference type="Proteomes" id="UP001454036">
    <property type="component" value="Unassembled WGS sequence"/>
</dbReference>
<organism evidence="1 2">
    <name type="scientific">Lithospermum erythrorhizon</name>
    <name type="common">Purple gromwell</name>
    <name type="synonym">Lithospermum officinale var. erythrorhizon</name>
    <dbReference type="NCBI Taxonomy" id="34254"/>
    <lineage>
        <taxon>Eukaryota</taxon>
        <taxon>Viridiplantae</taxon>
        <taxon>Streptophyta</taxon>
        <taxon>Embryophyta</taxon>
        <taxon>Tracheophyta</taxon>
        <taxon>Spermatophyta</taxon>
        <taxon>Magnoliopsida</taxon>
        <taxon>eudicotyledons</taxon>
        <taxon>Gunneridae</taxon>
        <taxon>Pentapetalae</taxon>
        <taxon>asterids</taxon>
        <taxon>lamiids</taxon>
        <taxon>Boraginales</taxon>
        <taxon>Boraginaceae</taxon>
        <taxon>Boraginoideae</taxon>
        <taxon>Lithospermeae</taxon>
        <taxon>Lithospermum</taxon>
    </lineage>
</organism>
<accession>A0AAV3Q9E7</accession>
<dbReference type="GO" id="GO:0032040">
    <property type="term" value="C:small-subunit processome"/>
    <property type="evidence" value="ECO:0007669"/>
    <property type="project" value="TreeGrafter"/>
</dbReference>